<proteinExistence type="predicted"/>
<dbReference type="Proteomes" id="UP001519289">
    <property type="component" value="Unassembled WGS sequence"/>
</dbReference>
<dbReference type="EMBL" id="JAGGLG010000023">
    <property type="protein sequence ID" value="MBP2019167.1"/>
    <property type="molecule type" value="Genomic_DNA"/>
</dbReference>
<protein>
    <submittedName>
        <fullName evidence="1">Uncharacterized protein</fullName>
    </submittedName>
</protein>
<name>A0ABS4JUD9_9FIRM</name>
<evidence type="ECO:0000313" key="2">
    <source>
        <dbReference type="Proteomes" id="UP001519289"/>
    </source>
</evidence>
<reference evidence="1 2" key="1">
    <citation type="submission" date="2021-03" db="EMBL/GenBank/DDBJ databases">
        <title>Genomic Encyclopedia of Type Strains, Phase IV (KMG-IV): sequencing the most valuable type-strain genomes for metagenomic binning, comparative biology and taxonomic classification.</title>
        <authorList>
            <person name="Goeker M."/>
        </authorList>
    </citation>
    <scope>NUCLEOTIDE SEQUENCE [LARGE SCALE GENOMIC DNA]</scope>
    <source>
        <strain evidence="1 2">DSM 27138</strain>
    </source>
</reference>
<sequence length="173" mass="18782">MAVLSTTWEPPGSRCGAVIWTRAWRIVTYGDTIPQAARLYVALGPESLAEGYELLFPLLEERQICHRHVRSPELLRAMEGLAAWAGKSVVLDPPESVDGEALAWELDERLSGRGLTGPTLIAGAQPLGGRTGLVFLRRQEPRGEQGSGARGWLARLLGEGRTPHEPRSAGMHG</sequence>
<organism evidence="1 2">
    <name type="scientific">Symbiobacterium terraclitae</name>
    <dbReference type="NCBI Taxonomy" id="557451"/>
    <lineage>
        <taxon>Bacteria</taxon>
        <taxon>Bacillati</taxon>
        <taxon>Bacillota</taxon>
        <taxon>Clostridia</taxon>
        <taxon>Eubacteriales</taxon>
        <taxon>Symbiobacteriaceae</taxon>
        <taxon>Symbiobacterium</taxon>
    </lineage>
</organism>
<comment type="caution">
    <text evidence="1">The sequence shown here is derived from an EMBL/GenBank/DDBJ whole genome shotgun (WGS) entry which is preliminary data.</text>
</comment>
<dbReference type="RefSeq" id="WP_209467286.1">
    <property type="nucleotide sequence ID" value="NZ_JAGGLG010000023.1"/>
</dbReference>
<gene>
    <name evidence="1" type="ORF">J2Z79_002584</name>
</gene>
<accession>A0ABS4JUD9</accession>
<keyword evidence="2" id="KW-1185">Reference proteome</keyword>
<evidence type="ECO:0000313" key="1">
    <source>
        <dbReference type="EMBL" id="MBP2019167.1"/>
    </source>
</evidence>